<sequence length="734" mass="82295">MDDDDNHFENLEQEDEELISFLKSSLEDAGFKPLSQRDLDLCDALNVGYLLRLSIVADLEQLDPGIAKEFYPELYNNDDEGDEGKLLPNMESEILFGGRCLVFWRGYSQEVTTGRLILPKLDYLQTSLVRRSAAWVKRRLDFVEQKWLHKANQQSKKIKSKIEDWKDSVIPKELRTEQNDETTESEIKSLSSSSKGGVLDLGRYGGSGLRFVGSPDPDDALDPFMVCEIQDFDDDTTPPAAATNGTAQNGMNAAAAATTTVIDADVEHDLYEKLNHQGYLCEYDKQVEGSLAPRIGGGGGGGSPHNAAAYTPRVQLLERVSISNLVNIFTKYGRRTLISTIFGKSELVEPTFEEVVVVWKPLPKETKRFYPPKFVSDLADIFDIEGFEQPPKRKNQSFTSSLKIRNFQGVPMSNIQGVFPKTKLVFRPADALLFDTISIATFALVLGSIRLDSPRLDLLALISVGLWIFRTVIRYSNKLARYDLLVKNFLTSKISHRNEGALKYLMSEAGLQRAIRSSLVLSWLEDRFNGTETQTQSDDSDLLSCCIDEINQALNIEAEVEIDVDRALNDLKDLDLVRFSIETGCISEVTNSTESAIRVEQAWSQLLLDRNAGMPQRKKKKQDKESEEGQSDIANIIAANLLTSLEENRGPIQKAIKAARKQGYSKMKEVIEDDDNRKRFESALQKAKMKGYRGYTKVKDLIKDKRSMDLVEDALLNLQQIGTDEDSDSNGGEA</sequence>
<evidence type="ECO:0000313" key="1">
    <source>
        <dbReference type="EMBL" id="CAJ1949422.1"/>
    </source>
</evidence>
<proteinExistence type="predicted"/>
<accession>A0AAD2FQJ2</accession>
<keyword evidence="2" id="KW-1185">Reference proteome</keyword>
<evidence type="ECO:0000313" key="2">
    <source>
        <dbReference type="Proteomes" id="UP001295423"/>
    </source>
</evidence>
<dbReference type="Pfam" id="PF12576">
    <property type="entry name" value="DUF3754"/>
    <property type="match status" value="1"/>
</dbReference>
<reference evidence="1" key="1">
    <citation type="submission" date="2023-08" db="EMBL/GenBank/DDBJ databases">
        <authorList>
            <person name="Audoor S."/>
            <person name="Bilcke G."/>
        </authorList>
    </citation>
    <scope>NUCLEOTIDE SEQUENCE</scope>
</reference>
<protein>
    <submittedName>
        <fullName evidence="1">Uncharacterized protein</fullName>
    </submittedName>
</protein>
<name>A0AAD2FQJ2_9STRA</name>
<organism evidence="1 2">
    <name type="scientific">Cylindrotheca closterium</name>
    <dbReference type="NCBI Taxonomy" id="2856"/>
    <lineage>
        <taxon>Eukaryota</taxon>
        <taxon>Sar</taxon>
        <taxon>Stramenopiles</taxon>
        <taxon>Ochrophyta</taxon>
        <taxon>Bacillariophyta</taxon>
        <taxon>Bacillariophyceae</taxon>
        <taxon>Bacillariophycidae</taxon>
        <taxon>Bacillariales</taxon>
        <taxon>Bacillariaceae</taxon>
        <taxon>Cylindrotheca</taxon>
    </lineage>
</organism>
<comment type="caution">
    <text evidence="1">The sequence shown here is derived from an EMBL/GenBank/DDBJ whole genome shotgun (WGS) entry which is preliminary data.</text>
</comment>
<dbReference type="EMBL" id="CAKOGP040001758">
    <property type="protein sequence ID" value="CAJ1949422.1"/>
    <property type="molecule type" value="Genomic_DNA"/>
</dbReference>
<dbReference type="PANTHER" id="PTHR33645">
    <property type="entry name" value="AMINOPEPTIDASE (DUF3754)"/>
    <property type="match status" value="1"/>
</dbReference>
<dbReference type="Proteomes" id="UP001295423">
    <property type="component" value="Unassembled WGS sequence"/>
</dbReference>
<dbReference type="AlphaFoldDB" id="A0AAD2FQJ2"/>
<dbReference type="InterPro" id="IPR022227">
    <property type="entry name" value="DUF3754"/>
</dbReference>
<gene>
    <name evidence="1" type="ORF">CYCCA115_LOCUS12086</name>
</gene>
<dbReference type="PANTHER" id="PTHR33645:SF2">
    <property type="entry name" value="FAMILY PROTEIN, PUTATIVE (DUF3754)-RELATED"/>
    <property type="match status" value="1"/>
</dbReference>